<feature type="compositionally biased region" description="Low complexity" evidence="1">
    <location>
        <begin position="122"/>
        <end position="131"/>
    </location>
</feature>
<keyword evidence="2" id="KW-0812">Transmembrane</keyword>
<feature type="compositionally biased region" description="Polar residues" evidence="1">
    <location>
        <begin position="354"/>
        <end position="369"/>
    </location>
</feature>
<feature type="region of interest" description="Disordered" evidence="1">
    <location>
        <begin position="339"/>
        <end position="376"/>
    </location>
</feature>
<reference evidence="3 4" key="1">
    <citation type="submission" date="2019-06" db="EMBL/GenBank/DDBJ databases">
        <authorList>
            <person name="Palmer J.M."/>
        </authorList>
    </citation>
    <scope>NUCLEOTIDE SEQUENCE [LARGE SCALE GENOMIC DNA]</scope>
    <source>
        <strain evidence="3 4">TWF703</strain>
    </source>
</reference>
<comment type="caution">
    <text evidence="3">The sequence shown here is derived from an EMBL/GenBank/DDBJ whole genome shotgun (WGS) entry which is preliminary data.</text>
</comment>
<evidence type="ECO:0000256" key="1">
    <source>
        <dbReference type="SAM" id="MobiDB-lite"/>
    </source>
</evidence>
<sequence length="376" mass="40383">MQHITMHFDDTTKCSLIVWILPLIAGVLLGFQLGIIGSCILWGVRKRSLRLRGELEKLNSNAELGINRSQQPAWFQICPCCENHKLIPVEVPVVSDHGNTGTGTGVGTGTGTADESAEPTRSRSSSTLSQASSYPSCMWRTVPRSSSVNPVIDLSSTTSDSSWSQIAATPEQTSPALDPLYLGSNTRDNRLPETQTHVGPETSEPLDANRAERVPAIHVNAPTPQTSPASSAGAPVIPHLQPLSTTGWTVPAEWLVSGEQIRRSNSVIGMSGEFGGDGSRYTSGETYELDVISSRDEGPTEFRFPMPPTRTRIQPLPGSLGCFVRNNPPIIQRRRDLFSVSSEPSGLQHHGTAGSLNTDQSASVTSDSRGTLPHAL</sequence>
<dbReference type="Proteomes" id="UP000480548">
    <property type="component" value="Unassembled WGS sequence"/>
</dbReference>
<feature type="transmembrane region" description="Helical" evidence="2">
    <location>
        <begin position="16"/>
        <end position="44"/>
    </location>
</feature>
<feature type="region of interest" description="Disordered" evidence="1">
    <location>
        <begin position="151"/>
        <end position="208"/>
    </location>
</feature>
<feature type="compositionally biased region" description="Gly residues" evidence="1">
    <location>
        <begin position="100"/>
        <end position="110"/>
    </location>
</feature>
<name>A0A7C8JUE4_ORBOL</name>
<feature type="region of interest" description="Disordered" evidence="1">
    <location>
        <begin position="97"/>
        <end position="131"/>
    </location>
</feature>
<keyword evidence="2" id="KW-0472">Membrane</keyword>
<accession>A0A7C8JUE4</accession>
<gene>
    <name evidence="3" type="ORF">TWF703_000213</name>
</gene>
<feature type="compositionally biased region" description="Low complexity" evidence="1">
    <location>
        <begin position="155"/>
        <end position="164"/>
    </location>
</feature>
<protein>
    <submittedName>
        <fullName evidence="3">Uncharacterized protein</fullName>
    </submittedName>
</protein>
<evidence type="ECO:0000313" key="4">
    <source>
        <dbReference type="Proteomes" id="UP000480548"/>
    </source>
</evidence>
<evidence type="ECO:0000313" key="3">
    <source>
        <dbReference type="EMBL" id="KAF3147372.1"/>
    </source>
</evidence>
<organism evidence="3 4">
    <name type="scientific">Orbilia oligospora</name>
    <name type="common">Nematode-trapping fungus</name>
    <name type="synonym">Arthrobotrys oligospora</name>
    <dbReference type="NCBI Taxonomy" id="2813651"/>
    <lineage>
        <taxon>Eukaryota</taxon>
        <taxon>Fungi</taxon>
        <taxon>Dikarya</taxon>
        <taxon>Ascomycota</taxon>
        <taxon>Pezizomycotina</taxon>
        <taxon>Orbiliomycetes</taxon>
        <taxon>Orbiliales</taxon>
        <taxon>Orbiliaceae</taxon>
        <taxon>Orbilia</taxon>
    </lineage>
</organism>
<evidence type="ECO:0000256" key="2">
    <source>
        <dbReference type="SAM" id="Phobius"/>
    </source>
</evidence>
<keyword evidence="2" id="KW-1133">Transmembrane helix</keyword>
<proteinExistence type="predicted"/>
<dbReference type="AlphaFoldDB" id="A0A7C8JUE4"/>
<feature type="compositionally biased region" description="Polar residues" evidence="1">
    <location>
        <begin position="165"/>
        <end position="175"/>
    </location>
</feature>
<dbReference type="EMBL" id="WIQZ01000001">
    <property type="protein sequence ID" value="KAF3147372.1"/>
    <property type="molecule type" value="Genomic_DNA"/>
</dbReference>